<dbReference type="RefSeq" id="WP_191141481.1">
    <property type="nucleotide sequence ID" value="NZ_JACXAH010000003.1"/>
</dbReference>
<dbReference type="Proteomes" id="UP000661691">
    <property type="component" value="Unassembled WGS sequence"/>
</dbReference>
<organism evidence="2 3">
    <name type="scientific">Polycladospora coralii</name>
    <dbReference type="NCBI Taxonomy" id="2771432"/>
    <lineage>
        <taxon>Bacteria</taxon>
        <taxon>Bacillati</taxon>
        <taxon>Bacillota</taxon>
        <taxon>Bacilli</taxon>
        <taxon>Bacillales</taxon>
        <taxon>Thermoactinomycetaceae</taxon>
        <taxon>Polycladospora</taxon>
    </lineage>
</organism>
<feature type="compositionally biased region" description="Polar residues" evidence="1">
    <location>
        <begin position="15"/>
        <end position="26"/>
    </location>
</feature>
<dbReference type="EMBL" id="JACXAH010000003">
    <property type="protein sequence ID" value="MBD1371310.1"/>
    <property type="molecule type" value="Genomic_DNA"/>
</dbReference>
<reference evidence="2" key="1">
    <citation type="submission" date="2020-09" db="EMBL/GenBank/DDBJ databases">
        <title>A novel bacterium of genus Hazenella, isolated from South China Sea.</title>
        <authorList>
            <person name="Huang H."/>
            <person name="Mo K."/>
            <person name="Hu Y."/>
        </authorList>
    </citation>
    <scope>NUCLEOTIDE SEQUENCE</scope>
    <source>
        <strain evidence="2">IB182357</strain>
    </source>
</reference>
<feature type="compositionally biased region" description="Basic and acidic residues" evidence="1">
    <location>
        <begin position="1"/>
        <end position="14"/>
    </location>
</feature>
<protein>
    <submittedName>
        <fullName evidence="2">Uncharacterized protein</fullName>
    </submittedName>
</protein>
<feature type="region of interest" description="Disordered" evidence="1">
    <location>
        <begin position="1"/>
        <end position="50"/>
    </location>
</feature>
<keyword evidence="3" id="KW-1185">Reference proteome</keyword>
<evidence type="ECO:0000313" key="2">
    <source>
        <dbReference type="EMBL" id="MBD1371310.1"/>
    </source>
</evidence>
<sequence>MNCEPCKNDDDVVHDSTNYMPFTSSALPHDMVMQQEDTNASSKEDESFSA</sequence>
<comment type="caution">
    <text evidence="2">The sequence shown here is derived from an EMBL/GenBank/DDBJ whole genome shotgun (WGS) entry which is preliminary data.</text>
</comment>
<dbReference type="AlphaFoldDB" id="A0A926RSJ1"/>
<proteinExistence type="predicted"/>
<accession>A0A926RSJ1</accession>
<gene>
    <name evidence="2" type="ORF">IC620_02945</name>
</gene>
<evidence type="ECO:0000256" key="1">
    <source>
        <dbReference type="SAM" id="MobiDB-lite"/>
    </source>
</evidence>
<evidence type="ECO:0000313" key="3">
    <source>
        <dbReference type="Proteomes" id="UP000661691"/>
    </source>
</evidence>
<name>A0A926RSJ1_9BACL</name>